<feature type="repeat" description="WD" evidence="4">
    <location>
        <begin position="148"/>
        <end position="189"/>
    </location>
</feature>
<dbReference type="OrthoDB" id="308449at2759"/>
<evidence type="ECO:0000256" key="1">
    <source>
        <dbReference type="ARBA" id="ARBA00022517"/>
    </source>
</evidence>
<keyword evidence="3" id="KW-0677">Repeat</keyword>
<dbReference type="GO" id="GO:0042254">
    <property type="term" value="P:ribosome biogenesis"/>
    <property type="evidence" value="ECO:0007669"/>
    <property type="project" value="UniProtKB-KW"/>
</dbReference>
<evidence type="ECO:0000256" key="4">
    <source>
        <dbReference type="PROSITE-ProRule" id="PRU00221"/>
    </source>
</evidence>
<feature type="compositionally biased region" description="Basic residues" evidence="5">
    <location>
        <begin position="399"/>
        <end position="410"/>
    </location>
</feature>
<dbReference type="InterPro" id="IPR036322">
    <property type="entry name" value="WD40_repeat_dom_sf"/>
</dbReference>
<dbReference type="InterPro" id="IPR001680">
    <property type="entry name" value="WD40_rpt"/>
</dbReference>
<dbReference type="AlphaFoldDB" id="A0A1E4TWG1"/>
<protein>
    <recommendedName>
        <fullName evidence="8">Anaphase-promoting complex subunit 4 WD40 domain-containing protein</fullName>
    </recommendedName>
</protein>
<dbReference type="Gene3D" id="2.130.10.10">
    <property type="entry name" value="YVTN repeat-like/Quinoprotein amine dehydrogenase"/>
    <property type="match status" value="2"/>
</dbReference>
<evidence type="ECO:0000256" key="3">
    <source>
        <dbReference type="ARBA" id="ARBA00022737"/>
    </source>
</evidence>
<evidence type="ECO:0000313" key="6">
    <source>
        <dbReference type="EMBL" id="ODV96095.1"/>
    </source>
</evidence>
<dbReference type="PANTHER" id="PTHR44675">
    <property type="entry name" value="PAK1 INTERACTING PROTEIN 1"/>
    <property type="match status" value="1"/>
</dbReference>
<feature type="region of interest" description="Disordered" evidence="5">
    <location>
        <begin position="392"/>
        <end position="417"/>
    </location>
</feature>
<proteinExistence type="predicted"/>
<dbReference type="EMBL" id="KV454013">
    <property type="protein sequence ID" value="ODV96095.1"/>
    <property type="molecule type" value="Genomic_DNA"/>
</dbReference>
<dbReference type="PANTHER" id="PTHR44675:SF1">
    <property type="entry name" value="P21-ACTIVATED PROTEIN KINASE-INTERACTING PROTEIN 1"/>
    <property type="match status" value="1"/>
</dbReference>
<feature type="repeat" description="WD" evidence="4">
    <location>
        <begin position="292"/>
        <end position="337"/>
    </location>
</feature>
<evidence type="ECO:0000313" key="7">
    <source>
        <dbReference type="Proteomes" id="UP000094236"/>
    </source>
</evidence>
<dbReference type="InterPro" id="IPR020472">
    <property type="entry name" value="WD40_PAC1"/>
</dbReference>
<feature type="repeat" description="WD" evidence="4">
    <location>
        <begin position="47"/>
        <end position="86"/>
    </location>
</feature>
<keyword evidence="7" id="KW-1185">Reference proteome</keyword>
<sequence>MSESGENSVNKPIQFRIIVGSYEHNLLCLSLILNKSLTPIFQPIFHFQAHSLSIRCVDAAKRYLVSGGNDEHIKIYDLQKRKELGTLLSHSGSITTLEFSSEAPLKDQSSKLDNKDNLEKSGKWLLSGSDDGNIIIWRTKDWEIFGTLKGHTARVNDLAIHPSGRVAVSVSDDKTIKLWNLMTAKKASTLKMKGKDTLGQSGQFVEWSKNGNEFVVGLLNKILIYQTTNAKIFKFLKFKSTLMKLLIAVIDNVEYLITAHNNGSIIFNDLKSILNLEDEEIDLDSLTPGFKLVGHSNRVKDFRIYEDHQTSTKFLISISSDGKIVVWDLSIKDQVAVYDTGERLNCCCVVSENVEKFDSMKRRYEEANEEGENAGGIESEYETDGEEIKKIMNGNMNSRQRKKNKKHKMSKVTVELE</sequence>
<dbReference type="InterPro" id="IPR015943">
    <property type="entry name" value="WD40/YVTN_repeat-like_dom_sf"/>
</dbReference>
<dbReference type="InterPro" id="IPR019775">
    <property type="entry name" value="WD40_repeat_CS"/>
</dbReference>
<keyword evidence="2 4" id="KW-0853">WD repeat</keyword>
<dbReference type="Pfam" id="PF00400">
    <property type="entry name" value="WD40"/>
    <property type="match status" value="4"/>
</dbReference>
<evidence type="ECO:0000256" key="5">
    <source>
        <dbReference type="SAM" id="MobiDB-lite"/>
    </source>
</evidence>
<reference evidence="7" key="1">
    <citation type="submission" date="2016-05" db="EMBL/GenBank/DDBJ databases">
        <title>Comparative genomics of biotechnologically important yeasts.</title>
        <authorList>
            <consortium name="DOE Joint Genome Institute"/>
            <person name="Riley R."/>
            <person name="Haridas S."/>
            <person name="Wolfe K.H."/>
            <person name="Lopes M.R."/>
            <person name="Hittinger C.T."/>
            <person name="Goker M."/>
            <person name="Salamov A."/>
            <person name="Wisecaver J."/>
            <person name="Long T.M."/>
            <person name="Aerts A.L."/>
            <person name="Barry K."/>
            <person name="Choi C."/>
            <person name="Clum A."/>
            <person name="Coughlan A.Y."/>
            <person name="Deshpande S."/>
            <person name="Douglass A.P."/>
            <person name="Hanson S.J."/>
            <person name="Klenk H.-P."/>
            <person name="Labutti K."/>
            <person name="Lapidus A."/>
            <person name="Lindquist E."/>
            <person name="Lipzen A."/>
            <person name="Meier-Kolthoff J.P."/>
            <person name="Ohm R.A."/>
            <person name="Otillar R.P."/>
            <person name="Pangilinan J."/>
            <person name="Peng Y."/>
            <person name="Rokas A."/>
            <person name="Rosa C.A."/>
            <person name="Scheuner C."/>
            <person name="Sibirny A.A."/>
            <person name="Slot J.C."/>
            <person name="Stielow J.B."/>
            <person name="Sun H."/>
            <person name="Kurtzman C.P."/>
            <person name="Blackwell M."/>
            <person name="Grigoriev I.V."/>
            <person name="Jeffries T.W."/>
        </authorList>
    </citation>
    <scope>NUCLEOTIDE SEQUENCE [LARGE SCALE GENOMIC DNA]</scope>
    <source>
        <strain evidence="7">NRRL Y-2460</strain>
    </source>
</reference>
<dbReference type="STRING" id="669874.A0A1E4TWG1"/>
<dbReference type="SUPFAM" id="SSF50978">
    <property type="entry name" value="WD40 repeat-like"/>
    <property type="match status" value="1"/>
</dbReference>
<dbReference type="PROSITE" id="PS00678">
    <property type="entry name" value="WD_REPEATS_1"/>
    <property type="match status" value="2"/>
</dbReference>
<gene>
    <name evidence="6" type="ORF">PACTADRAFT_2395</name>
</gene>
<dbReference type="SMART" id="SM00320">
    <property type="entry name" value="WD40"/>
    <property type="match status" value="4"/>
</dbReference>
<dbReference type="PROSITE" id="PS50294">
    <property type="entry name" value="WD_REPEATS_REGION"/>
    <property type="match status" value="1"/>
</dbReference>
<organism evidence="6 7">
    <name type="scientific">Pachysolen tannophilus NRRL Y-2460</name>
    <dbReference type="NCBI Taxonomy" id="669874"/>
    <lineage>
        <taxon>Eukaryota</taxon>
        <taxon>Fungi</taxon>
        <taxon>Dikarya</taxon>
        <taxon>Ascomycota</taxon>
        <taxon>Saccharomycotina</taxon>
        <taxon>Pichiomycetes</taxon>
        <taxon>Pachysolenaceae</taxon>
        <taxon>Pachysolen</taxon>
    </lineage>
</organism>
<dbReference type="PRINTS" id="PR00320">
    <property type="entry name" value="GPROTEINBRPT"/>
</dbReference>
<evidence type="ECO:0008006" key="8">
    <source>
        <dbReference type="Google" id="ProtNLM"/>
    </source>
</evidence>
<dbReference type="PROSITE" id="PS50082">
    <property type="entry name" value="WD_REPEATS_2"/>
    <property type="match status" value="3"/>
</dbReference>
<accession>A0A1E4TWG1</accession>
<dbReference type="InterPro" id="IPR051959">
    <property type="entry name" value="PAK1-Kinase_Regulator"/>
</dbReference>
<evidence type="ECO:0000256" key="2">
    <source>
        <dbReference type="ARBA" id="ARBA00022574"/>
    </source>
</evidence>
<name>A0A1E4TWG1_PACTA</name>
<dbReference type="Proteomes" id="UP000094236">
    <property type="component" value="Unassembled WGS sequence"/>
</dbReference>
<keyword evidence="1" id="KW-0690">Ribosome biogenesis</keyword>